<accession>A0A1A9QE75</accession>
<keyword evidence="2" id="KW-1185">Reference proteome</keyword>
<evidence type="ECO:0000313" key="1">
    <source>
        <dbReference type="EMBL" id="OAL10424.1"/>
    </source>
</evidence>
<dbReference type="AlphaFoldDB" id="A0A1A9QE75"/>
<sequence length="169" mass="19637">MGLSPEKAANLKKDIKNSILKVLLNDSRAMPLNILMHKVFQDIKPKYPSFYIDQKYFMAALDDLKKAYLVGKNNFNKYFIDYLDYEEKDVEGEGFLEVDPLTGNGYITVKKSFNERKKSSHFVHKKNLNNAKHGDYVRFVELAVTKKHFDKFSTIDARVKEVLPKPIIK</sequence>
<protein>
    <submittedName>
        <fullName evidence="1">Ribonuclease R</fullName>
    </submittedName>
</protein>
<comment type="caution">
    <text evidence="1">The sequence shown here is derived from an EMBL/GenBank/DDBJ whole genome shotgun (WGS) entry which is preliminary data.</text>
</comment>
<proteinExistence type="predicted"/>
<name>A0A1A9QE75_9MOLU</name>
<dbReference type="EMBL" id="LWUJ01000011">
    <property type="protein sequence ID" value="OAL10424.1"/>
    <property type="molecule type" value="Genomic_DNA"/>
</dbReference>
<evidence type="ECO:0000313" key="2">
    <source>
        <dbReference type="Proteomes" id="UP000077623"/>
    </source>
</evidence>
<gene>
    <name evidence="1" type="ORF">A6V39_02030</name>
</gene>
<organism evidence="1 2">
    <name type="scientific">Candidatus Mycoplasma haematobovis</name>
    <dbReference type="NCBI Taxonomy" id="432608"/>
    <lineage>
        <taxon>Bacteria</taxon>
        <taxon>Bacillati</taxon>
        <taxon>Mycoplasmatota</taxon>
        <taxon>Mollicutes</taxon>
        <taxon>Mycoplasmataceae</taxon>
        <taxon>Mycoplasma</taxon>
    </lineage>
</organism>
<dbReference type="Proteomes" id="UP000077623">
    <property type="component" value="Unassembled WGS sequence"/>
</dbReference>
<reference evidence="2" key="1">
    <citation type="submission" date="2016-04" db="EMBL/GenBank/DDBJ databases">
        <authorList>
            <person name="Quiroz-Castaneda R.E."/>
            <person name="Martinez-Ocampo F."/>
        </authorList>
    </citation>
    <scope>NUCLEOTIDE SEQUENCE [LARGE SCALE GENOMIC DNA]</scope>
    <source>
        <strain evidence="2">INIFAP01</strain>
    </source>
</reference>
<dbReference type="STRING" id="432608.A6V39_02030"/>